<dbReference type="EMBL" id="CP044016">
    <property type="protein sequence ID" value="QES87840.1"/>
    <property type="molecule type" value="Genomic_DNA"/>
</dbReference>
<dbReference type="GO" id="GO:0008929">
    <property type="term" value="F:methylglyoxal synthase activity"/>
    <property type="evidence" value="ECO:0007669"/>
    <property type="project" value="UniProtKB-UniRule"/>
</dbReference>
<dbReference type="GO" id="GO:0019242">
    <property type="term" value="P:methylglyoxal biosynthetic process"/>
    <property type="evidence" value="ECO:0007669"/>
    <property type="project" value="UniProtKB-UniRule"/>
</dbReference>
<dbReference type="Proteomes" id="UP000292424">
    <property type="component" value="Chromosome"/>
</dbReference>
<reference evidence="5 6" key="1">
    <citation type="submission" date="2019-09" db="EMBL/GenBank/DDBJ databases">
        <title>Complete genome sequence of Arachidicoccus sp. B3-10 isolated from apple orchard soil.</title>
        <authorList>
            <person name="Kim H.S."/>
            <person name="Han K.-I."/>
            <person name="Suh M.K."/>
            <person name="Lee K.C."/>
            <person name="Eom M.K."/>
            <person name="Kim J.-S."/>
            <person name="Kang S.W."/>
            <person name="Sin Y."/>
            <person name="Lee J.-S."/>
        </authorList>
    </citation>
    <scope>NUCLEOTIDE SEQUENCE [LARGE SCALE GENOMIC DNA]</scope>
    <source>
        <strain evidence="5 6">B3-10</strain>
    </source>
</reference>
<comment type="similarity">
    <text evidence="1 2">Belongs to the methylglyoxal synthase family.</text>
</comment>
<dbReference type="PROSITE" id="PS01335">
    <property type="entry name" value="METHYLGLYOXAL_SYNTH"/>
    <property type="match status" value="1"/>
</dbReference>
<keyword evidence="6" id="KW-1185">Reference proteome</keyword>
<dbReference type="SUPFAM" id="SSF52335">
    <property type="entry name" value="Methylglyoxal synthase-like"/>
    <property type="match status" value="1"/>
</dbReference>
<dbReference type="OrthoDB" id="9787147at2"/>
<dbReference type="CDD" id="cd01422">
    <property type="entry name" value="MGS"/>
    <property type="match status" value="1"/>
</dbReference>
<accession>A0A5P2G1W9</accession>
<comment type="function">
    <text evidence="2">Catalyzes the formation of methylglyoxal from dihydroxyacetone phosphate.</text>
</comment>
<evidence type="ECO:0000256" key="3">
    <source>
        <dbReference type="PIRSR" id="PIRSR006614-1"/>
    </source>
</evidence>
<gene>
    <name evidence="2" type="primary">mgsA</name>
    <name evidence="5" type="ORF">E0W69_003875</name>
</gene>
<dbReference type="PANTHER" id="PTHR30492">
    <property type="entry name" value="METHYLGLYOXAL SYNTHASE"/>
    <property type="match status" value="1"/>
</dbReference>
<dbReference type="InterPro" id="IPR036914">
    <property type="entry name" value="MGS-like_dom_sf"/>
</dbReference>
<dbReference type="NCBIfam" id="TIGR00160">
    <property type="entry name" value="MGSA"/>
    <property type="match status" value="1"/>
</dbReference>
<dbReference type="Gene3D" id="3.40.50.1380">
    <property type="entry name" value="Methylglyoxal synthase-like domain"/>
    <property type="match status" value="1"/>
</dbReference>
<evidence type="ECO:0000256" key="1">
    <source>
        <dbReference type="ARBA" id="ARBA00006287"/>
    </source>
</evidence>
<feature type="binding site" evidence="2">
    <location>
        <position position="22"/>
    </location>
    <ligand>
        <name>substrate</name>
    </ligand>
</feature>
<dbReference type="KEGG" id="arac:E0W69_003875"/>
<feature type="binding site" evidence="2">
    <location>
        <begin position="64"/>
        <end position="65"/>
    </location>
    <ligand>
        <name>substrate</name>
    </ligand>
</feature>
<dbReference type="InterPro" id="IPR011607">
    <property type="entry name" value="MGS-like_dom"/>
</dbReference>
<dbReference type="PROSITE" id="PS51855">
    <property type="entry name" value="MGS"/>
    <property type="match status" value="1"/>
</dbReference>
<proteinExistence type="inferred from homology"/>
<comment type="catalytic activity">
    <reaction evidence="2">
        <text>dihydroxyacetone phosphate = methylglyoxal + phosphate</text>
        <dbReference type="Rhea" id="RHEA:17937"/>
        <dbReference type="ChEBI" id="CHEBI:17158"/>
        <dbReference type="ChEBI" id="CHEBI:43474"/>
        <dbReference type="ChEBI" id="CHEBI:57642"/>
        <dbReference type="EC" id="4.2.3.3"/>
    </reaction>
</comment>
<dbReference type="InterPro" id="IPR004363">
    <property type="entry name" value="Methylgl_synth"/>
</dbReference>
<evidence type="ECO:0000313" key="5">
    <source>
        <dbReference type="EMBL" id="QES87840.1"/>
    </source>
</evidence>
<keyword evidence="2 5" id="KW-0456">Lyase</keyword>
<feature type="binding site" evidence="2">
    <location>
        <begin position="44"/>
        <end position="47"/>
    </location>
    <ligand>
        <name>substrate</name>
    </ligand>
</feature>
<evidence type="ECO:0000256" key="2">
    <source>
        <dbReference type="HAMAP-Rule" id="MF_00549"/>
    </source>
</evidence>
<dbReference type="HAMAP" id="MF_00549">
    <property type="entry name" value="Methylglyoxal_synth"/>
    <property type="match status" value="1"/>
</dbReference>
<dbReference type="EC" id="4.2.3.3" evidence="2"/>
<dbReference type="SMART" id="SM00851">
    <property type="entry name" value="MGS"/>
    <property type="match status" value="1"/>
</dbReference>
<feature type="domain" description="MGS-like" evidence="4">
    <location>
        <begin position="5"/>
        <end position="152"/>
    </location>
</feature>
<dbReference type="RefSeq" id="WP_131328727.1">
    <property type="nucleotide sequence ID" value="NZ_CP044016.1"/>
</dbReference>
<dbReference type="GO" id="GO:0005829">
    <property type="term" value="C:cytosol"/>
    <property type="evidence" value="ECO:0007669"/>
    <property type="project" value="TreeGrafter"/>
</dbReference>
<dbReference type="Pfam" id="PF02142">
    <property type="entry name" value="MGS"/>
    <property type="match status" value="1"/>
</dbReference>
<dbReference type="AlphaFoldDB" id="A0A5P2G1W9"/>
<organism evidence="5 6">
    <name type="scientific">Rhizosphaericola mali</name>
    <dbReference type="NCBI Taxonomy" id="2545455"/>
    <lineage>
        <taxon>Bacteria</taxon>
        <taxon>Pseudomonadati</taxon>
        <taxon>Bacteroidota</taxon>
        <taxon>Chitinophagia</taxon>
        <taxon>Chitinophagales</taxon>
        <taxon>Chitinophagaceae</taxon>
        <taxon>Rhizosphaericola</taxon>
    </lineage>
</organism>
<evidence type="ECO:0000259" key="4">
    <source>
        <dbReference type="PROSITE" id="PS51855"/>
    </source>
</evidence>
<dbReference type="InterPro" id="IPR018148">
    <property type="entry name" value="Methylglyoxal_synth_AS"/>
</dbReference>
<feature type="binding site" evidence="2">
    <location>
        <position position="97"/>
    </location>
    <ligand>
        <name>substrate</name>
    </ligand>
</feature>
<feature type="active site" description="Proton donor/acceptor" evidence="2 3">
    <location>
        <position position="70"/>
    </location>
</feature>
<dbReference type="PANTHER" id="PTHR30492:SF0">
    <property type="entry name" value="METHYLGLYOXAL SYNTHASE"/>
    <property type="match status" value="1"/>
</dbReference>
<dbReference type="PIRSF" id="PIRSF006614">
    <property type="entry name" value="Methylglyox_syn"/>
    <property type="match status" value="1"/>
</dbReference>
<evidence type="ECO:0000313" key="6">
    <source>
        <dbReference type="Proteomes" id="UP000292424"/>
    </source>
</evidence>
<sequence>MESKRVISTKKSIALIAHDHKKNDLIAWVKENKAALANHILFATGTTGKLIESEIKQPVNRMLSGPLGGDQEIGALIATGKIDLMIFFSDPMEMQPHDSDVRALVRLGTAWNIPMALNRASADFLVSSPYMAGDYEIEIPDYSSYLNRKIKD</sequence>
<feature type="binding site" evidence="2">
    <location>
        <position position="18"/>
    </location>
    <ligand>
        <name>substrate</name>
    </ligand>
</feature>
<name>A0A5P2G1W9_9BACT</name>
<dbReference type="NCBIfam" id="NF003559">
    <property type="entry name" value="PRK05234.1"/>
    <property type="match status" value="1"/>
</dbReference>
<protein>
    <recommendedName>
        <fullName evidence="2">Methylglyoxal synthase</fullName>
        <shortName evidence="2">MGS</shortName>
        <ecNumber evidence="2">4.2.3.3</ecNumber>
    </recommendedName>
</protein>